<accession>A0A8S3SNV2</accession>
<sequence>MSEKLQSLYAIGMHTSTQTQTVITWRNIPATARYIQYENPCLLLIGNALCYIISGLALLVFGVIVTSVTFQNLERHTEGNTERYVGPVLIVVGALLLARGTFNQFHFVETRTRERILIRDCQPTLYSSRQITECSSTTATMCSVSVNEENNQNGRLSTNEDPPPYEVVIADQCLPDSPDTFDIVRITHRWQDELVTTSEGSVASPSNGSEPPSYEEYMKRVSEAQNDT</sequence>
<reference evidence="3" key="1">
    <citation type="submission" date="2021-03" db="EMBL/GenBank/DDBJ databases">
        <authorList>
            <person name="Bekaert M."/>
        </authorList>
    </citation>
    <scope>NUCLEOTIDE SEQUENCE</scope>
</reference>
<dbReference type="OrthoDB" id="6053596at2759"/>
<evidence type="ECO:0000313" key="4">
    <source>
        <dbReference type="Proteomes" id="UP000683360"/>
    </source>
</evidence>
<gene>
    <name evidence="3" type="ORF">MEDL_33270</name>
</gene>
<keyword evidence="2" id="KW-0812">Transmembrane</keyword>
<feature type="transmembrane region" description="Helical" evidence="2">
    <location>
        <begin position="41"/>
        <end position="64"/>
    </location>
</feature>
<evidence type="ECO:0000313" key="3">
    <source>
        <dbReference type="EMBL" id="CAG2219771.1"/>
    </source>
</evidence>
<feature type="compositionally biased region" description="Polar residues" evidence="1">
    <location>
        <begin position="196"/>
        <end position="210"/>
    </location>
</feature>
<dbReference type="EMBL" id="CAJPWZ010001640">
    <property type="protein sequence ID" value="CAG2219771.1"/>
    <property type="molecule type" value="Genomic_DNA"/>
</dbReference>
<evidence type="ECO:0000256" key="1">
    <source>
        <dbReference type="SAM" id="MobiDB-lite"/>
    </source>
</evidence>
<evidence type="ECO:0000256" key="2">
    <source>
        <dbReference type="SAM" id="Phobius"/>
    </source>
</evidence>
<protein>
    <submittedName>
        <fullName evidence="3">Uncharacterized protein</fullName>
    </submittedName>
</protein>
<feature type="region of interest" description="Disordered" evidence="1">
    <location>
        <begin position="196"/>
        <end position="228"/>
    </location>
</feature>
<feature type="transmembrane region" description="Helical" evidence="2">
    <location>
        <begin position="84"/>
        <end position="102"/>
    </location>
</feature>
<dbReference type="AlphaFoldDB" id="A0A8S3SNV2"/>
<name>A0A8S3SNV2_MYTED</name>
<proteinExistence type="predicted"/>
<keyword evidence="2" id="KW-1133">Transmembrane helix</keyword>
<organism evidence="3 4">
    <name type="scientific">Mytilus edulis</name>
    <name type="common">Blue mussel</name>
    <dbReference type="NCBI Taxonomy" id="6550"/>
    <lineage>
        <taxon>Eukaryota</taxon>
        <taxon>Metazoa</taxon>
        <taxon>Spiralia</taxon>
        <taxon>Lophotrochozoa</taxon>
        <taxon>Mollusca</taxon>
        <taxon>Bivalvia</taxon>
        <taxon>Autobranchia</taxon>
        <taxon>Pteriomorphia</taxon>
        <taxon>Mytilida</taxon>
        <taxon>Mytiloidea</taxon>
        <taxon>Mytilidae</taxon>
        <taxon>Mytilinae</taxon>
        <taxon>Mytilus</taxon>
    </lineage>
</organism>
<keyword evidence="4" id="KW-1185">Reference proteome</keyword>
<dbReference type="Proteomes" id="UP000683360">
    <property type="component" value="Unassembled WGS sequence"/>
</dbReference>
<keyword evidence="2" id="KW-0472">Membrane</keyword>
<comment type="caution">
    <text evidence="3">The sequence shown here is derived from an EMBL/GenBank/DDBJ whole genome shotgun (WGS) entry which is preliminary data.</text>
</comment>